<evidence type="ECO:0000313" key="2">
    <source>
        <dbReference type="Proteomes" id="UP000507470"/>
    </source>
</evidence>
<gene>
    <name evidence="1" type="ORF">MCOR_47967</name>
</gene>
<dbReference type="Proteomes" id="UP000507470">
    <property type="component" value="Unassembled WGS sequence"/>
</dbReference>
<name>A0A6J8E862_MYTCO</name>
<organism evidence="1 2">
    <name type="scientific">Mytilus coruscus</name>
    <name type="common">Sea mussel</name>
    <dbReference type="NCBI Taxonomy" id="42192"/>
    <lineage>
        <taxon>Eukaryota</taxon>
        <taxon>Metazoa</taxon>
        <taxon>Spiralia</taxon>
        <taxon>Lophotrochozoa</taxon>
        <taxon>Mollusca</taxon>
        <taxon>Bivalvia</taxon>
        <taxon>Autobranchia</taxon>
        <taxon>Pteriomorphia</taxon>
        <taxon>Mytilida</taxon>
        <taxon>Mytiloidea</taxon>
        <taxon>Mytilidae</taxon>
        <taxon>Mytilinae</taxon>
        <taxon>Mytilus</taxon>
    </lineage>
</organism>
<dbReference type="EMBL" id="CACVKT020008394">
    <property type="protein sequence ID" value="CAC5415261.1"/>
    <property type="molecule type" value="Genomic_DNA"/>
</dbReference>
<reference evidence="1 2" key="1">
    <citation type="submission" date="2020-06" db="EMBL/GenBank/DDBJ databases">
        <authorList>
            <person name="Li R."/>
            <person name="Bekaert M."/>
        </authorList>
    </citation>
    <scope>NUCLEOTIDE SEQUENCE [LARGE SCALE GENOMIC DNA]</scope>
    <source>
        <strain evidence="2">wild</strain>
    </source>
</reference>
<dbReference type="OrthoDB" id="3176171at2759"/>
<keyword evidence="2" id="KW-1185">Reference proteome</keyword>
<protein>
    <submittedName>
        <fullName evidence="1">KIFC2_3</fullName>
    </submittedName>
</protein>
<proteinExistence type="predicted"/>
<sequence>MRFYLDDWGSKEWQPFPKRWYQEGLLITNTVVKDAENEPQTESTVSANKNDREGVMKHPRKGKIPTYIFQRKHNIHCFYDHDNGEWMRMPIGYELHHEQIIKLLDQVEKALPGWNDRNDILAMLRQCNYDADECIRTYIHLEEDEWMRYTKISKKGVDTKVKNKK</sequence>
<dbReference type="AlphaFoldDB" id="A0A6J8E862"/>
<evidence type="ECO:0000313" key="1">
    <source>
        <dbReference type="EMBL" id="CAC5415261.1"/>
    </source>
</evidence>
<accession>A0A6J8E862</accession>